<dbReference type="AlphaFoldDB" id="A0A318IIH4"/>
<sequence length="377" mass="41858">MTLHIFNPDHDLVLAAGNEHFTAPKAARTLYADLGFLPALWANEGDFVLVAEMESANERLRHIKGRGKGVQLIDRDTLKRMLADGSINCSTLKIEPWGWDKNVSELLEGLGVKADALPTTEWLEGVRCISSREWVSDNLLPALVSQLNNIHPANFLGASFVVKSMEQLGKLLQSHTQVVVKAPWSSSGRGIRYIENSPDPSTAGWCANMMEKQGCITVEPYYNKVRDFGMEFNVDANGHVRYLGLSIFKTSKRTYTGSLLATEATKTQYLLQYVDADVLKTTAYIIAEMLSRLLANNYVGPLGVDMMLVNVEGESKLKVHPCVELNLRRTMGHVALALSPLETEPQQLMNIDYSKGTYHLRLHTLADGLLNTSIARL</sequence>
<protein>
    <recommendedName>
        <fullName evidence="3">ATP-grasp domain-containing protein</fullName>
    </recommendedName>
</protein>
<dbReference type="RefSeq" id="WP_025815186.1">
    <property type="nucleotide sequence ID" value="NZ_BAIZ01000001.1"/>
</dbReference>
<dbReference type="SUPFAM" id="SSF56059">
    <property type="entry name" value="Glutathione synthetase ATP-binding domain-like"/>
    <property type="match status" value="1"/>
</dbReference>
<organism evidence="1 2">
    <name type="scientific">Hoylesella shahii DSM 15611 = JCM 12083</name>
    <dbReference type="NCBI Taxonomy" id="1122991"/>
    <lineage>
        <taxon>Bacteria</taxon>
        <taxon>Pseudomonadati</taxon>
        <taxon>Bacteroidota</taxon>
        <taxon>Bacteroidia</taxon>
        <taxon>Bacteroidales</taxon>
        <taxon>Prevotellaceae</taxon>
        <taxon>Hoylesella</taxon>
    </lineage>
</organism>
<evidence type="ECO:0000313" key="2">
    <source>
        <dbReference type="Proteomes" id="UP000248314"/>
    </source>
</evidence>
<evidence type="ECO:0008006" key="3">
    <source>
        <dbReference type="Google" id="ProtNLM"/>
    </source>
</evidence>
<keyword evidence="2" id="KW-1185">Reference proteome</keyword>
<gene>
    <name evidence="1" type="ORF">EJ73_00216</name>
</gene>
<proteinExistence type="predicted"/>
<name>A0A318IIH4_9BACT</name>
<dbReference type="EMBL" id="QJJX01000002">
    <property type="protein sequence ID" value="PXX24411.1"/>
    <property type="molecule type" value="Genomic_DNA"/>
</dbReference>
<comment type="caution">
    <text evidence="1">The sequence shown here is derived from an EMBL/GenBank/DDBJ whole genome shotgun (WGS) entry which is preliminary data.</text>
</comment>
<reference evidence="1 2" key="1">
    <citation type="submission" date="2018-05" db="EMBL/GenBank/DDBJ databases">
        <title>Genomic Encyclopedia of Type Strains, Phase I: the one thousand microbial genomes (KMG-I) project.</title>
        <authorList>
            <person name="Kyrpides N."/>
        </authorList>
    </citation>
    <scope>NUCLEOTIDE SEQUENCE [LARGE SCALE GENOMIC DNA]</scope>
    <source>
        <strain evidence="1 2">DSM 15611</strain>
    </source>
</reference>
<evidence type="ECO:0000313" key="1">
    <source>
        <dbReference type="EMBL" id="PXX24411.1"/>
    </source>
</evidence>
<dbReference type="OrthoDB" id="5291617at2"/>
<dbReference type="Proteomes" id="UP000248314">
    <property type="component" value="Unassembled WGS sequence"/>
</dbReference>
<dbReference type="STRING" id="1122991.GCA_000613445_03318"/>
<accession>A0A318IIH4</accession>